<reference evidence="2 3" key="1">
    <citation type="submission" date="2018-06" db="EMBL/GenBank/DDBJ databases">
        <authorList>
            <consortium name="Pathogen Informatics"/>
            <person name="Doyle S."/>
        </authorList>
    </citation>
    <scope>NUCLEOTIDE SEQUENCE [LARGE SCALE GENOMIC DNA]</scope>
    <source>
        <strain evidence="2 3">NCTC8580</strain>
    </source>
</reference>
<dbReference type="InterPro" id="IPR041227">
    <property type="entry name" value="FluMu_N"/>
</dbReference>
<dbReference type="Proteomes" id="UP000255087">
    <property type="component" value="Unassembled WGS sequence"/>
</dbReference>
<accession>A0A380Q558</accession>
<dbReference type="Pfam" id="PF17891">
    <property type="entry name" value="FluMu_N"/>
    <property type="match status" value="1"/>
</dbReference>
<evidence type="ECO:0000259" key="1">
    <source>
        <dbReference type="Pfam" id="PF17891"/>
    </source>
</evidence>
<dbReference type="Gene3D" id="3.40.5.80">
    <property type="match status" value="1"/>
</dbReference>
<gene>
    <name evidence="2" type="ORF">NCTC8580_00438</name>
</gene>
<organism evidence="2 3">
    <name type="scientific">Yersinia pseudotuberculosis</name>
    <dbReference type="NCBI Taxonomy" id="633"/>
    <lineage>
        <taxon>Bacteria</taxon>
        <taxon>Pseudomonadati</taxon>
        <taxon>Pseudomonadota</taxon>
        <taxon>Gammaproteobacteria</taxon>
        <taxon>Enterobacterales</taxon>
        <taxon>Yersiniaceae</taxon>
        <taxon>Yersinia</taxon>
    </lineage>
</organism>
<evidence type="ECO:0000313" key="2">
    <source>
        <dbReference type="EMBL" id="SUP80387.1"/>
    </source>
</evidence>
<dbReference type="EMBL" id="UHJC01000001">
    <property type="protein sequence ID" value="SUP80387.1"/>
    <property type="molecule type" value="Genomic_DNA"/>
</dbReference>
<dbReference type="AlphaFoldDB" id="A0A380Q558"/>
<name>A0A380Q558_YERPU</name>
<evidence type="ECO:0000313" key="3">
    <source>
        <dbReference type="Proteomes" id="UP000255087"/>
    </source>
</evidence>
<dbReference type="SUPFAM" id="SSF160059">
    <property type="entry name" value="PriA/YqbF domain"/>
    <property type="match status" value="1"/>
</dbReference>
<feature type="domain" description="Mu-like prophage FluMu N-terminal" evidence="1">
    <location>
        <begin position="48"/>
        <end position="96"/>
    </location>
</feature>
<proteinExistence type="predicted"/>
<protein>
    <submittedName>
        <fullName evidence="2">Mu-like prophage FluMu protein gp35</fullName>
    </submittedName>
</protein>
<sequence length="183" mass="19977">MTICKPRQTRFNALLNRVKTLFKPYLRKLDVMPNPNETNVEYVDMVGVSVVNTAHDGYRRAGFVLALGENILPPVTFQRLRSLETDPRLSVSVIAAATDDLPPRGLANTELPDVVADISPLSGTQPTRAELLLGAVMCAALETDPLVFSTKSGTPRMDKWRSLVGDDLTVEEITLALTGGTQQ</sequence>